<organism evidence="1 2">
    <name type="scientific">Marinifilum breve</name>
    <dbReference type="NCBI Taxonomy" id="2184082"/>
    <lineage>
        <taxon>Bacteria</taxon>
        <taxon>Pseudomonadati</taxon>
        <taxon>Bacteroidota</taxon>
        <taxon>Bacteroidia</taxon>
        <taxon>Marinilabiliales</taxon>
        <taxon>Marinifilaceae</taxon>
    </lineage>
</organism>
<evidence type="ECO:0000313" key="2">
    <source>
        <dbReference type="Proteomes" id="UP000248079"/>
    </source>
</evidence>
<comment type="caution">
    <text evidence="1">The sequence shown here is derived from an EMBL/GenBank/DDBJ whole genome shotgun (WGS) entry which is preliminary data.</text>
</comment>
<dbReference type="EMBL" id="QFLI01000001">
    <property type="protein sequence ID" value="PXY03078.1"/>
    <property type="molecule type" value="Genomic_DNA"/>
</dbReference>
<name>A0A2V4A3I4_9BACT</name>
<protein>
    <submittedName>
        <fullName evidence="1">Uncharacterized protein</fullName>
    </submittedName>
</protein>
<keyword evidence="2" id="KW-1185">Reference proteome</keyword>
<dbReference type="AlphaFoldDB" id="A0A2V4A3I4"/>
<accession>A0A2V4A3I4</accession>
<dbReference type="Proteomes" id="UP000248079">
    <property type="component" value="Unassembled WGS sequence"/>
</dbReference>
<proteinExistence type="predicted"/>
<sequence length="71" mass="7912">MSGISKMLDMLQKGKSIQLVAISNYLQRPNSPFQGSVKPSIRQETSFTCLVSPRCFTFGSKEPHNDAAFFI</sequence>
<reference evidence="1 2" key="1">
    <citation type="submission" date="2018-05" db="EMBL/GenBank/DDBJ databases">
        <title>Marinifilum breve JC075T sp. nov., a marine bacterium isolated from Yongle Blue Hole in the South China Sea.</title>
        <authorList>
            <person name="Fu T."/>
        </authorList>
    </citation>
    <scope>NUCLEOTIDE SEQUENCE [LARGE SCALE GENOMIC DNA]</scope>
    <source>
        <strain evidence="1 2">JC075</strain>
    </source>
</reference>
<gene>
    <name evidence="1" type="ORF">DF185_03025</name>
</gene>
<evidence type="ECO:0000313" key="1">
    <source>
        <dbReference type="EMBL" id="PXY03078.1"/>
    </source>
</evidence>